<feature type="transmembrane region" description="Helical" evidence="7">
    <location>
        <begin position="186"/>
        <end position="205"/>
    </location>
</feature>
<evidence type="ECO:0000256" key="2">
    <source>
        <dbReference type="ARBA" id="ARBA00012438"/>
    </source>
</evidence>
<keyword evidence="3" id="KW-0597">Phosphoprotein</keyword>
<dbReference type="RefSeq" id="WP_115503044.1">
    <property type="nucleotide sequence ID" value="NZ_CABMMK010000005.1"/>
</dbReference>
<organism evidence="9 10">
    <name type="scientific">Bacteroides intestinalis</name>
    <dbReference type="NCBI Taxonomy" id="329854"/>
    <lineage>
        <taxon>Bacteria</taxon>
        <taxon>Pseudomonadati</taxon>
        <taxon>Bacteroidota</taxon>
        <taxon>Bacteroidia</taxon>
        <taxon>Bacteroidales</taxon>
        <taxon>Bacteroidaceae</taxon>
        <taxon>Bacteroides</taxon>
    </lineage>
</organism>
<dbReference type="PANTHER" id="PTHR43711:SF26">
    <property type="entry name" value="SENSOR HISTIDINE KINASE RCSC"/>
    <property type="match status" value="1"/>
</dbReference>
<evidence type="ECO:0000313" key="10">
    <source>
        <dbReference type="Proteomes" id="UP000284772"/>
    </source>
</evidence>
<gene>
    <name evidence="9" type="ORF">DWX27_19815</name>
</gene>
<dbReference type="InterPro" id="IPR050736">
    <property type="entry name" value="Sensor_HK_Regulatory"/>
</dbReference>
<dbReference type="EC" id="2.7.13.3" evidence="2"/>
<dbReference type="InterPro" id="IPR003661">
    <property type="entry name" value="HisK_dim/P_dom"/>
</dbReference>
<accession>A0A3E4KX40</accession>
<dbReference type="CDD" id="cd00075">
    <property type="entry name" value="HATPase"/>
    <property type="match status" value="1"/>
</dbReference>
<keyword evidence="7" id="KW-1133">Transmembrane helix</keyword>
<feature type="domain" description="Histidine kinase" evidence="8">
    <location>
        <begin position="531"/>
        <end position="749"/>
    </location>
</feature>
<dbReference type="InterPro" id="IPR005467">
    <property type="entry name" value="His_kinase_dom"/>
</dbReference>
<comment type="caution">
    <text evidence="9">The sequence shown here is derived from an EMBL/GenBank/DDBJ whole genome shotgun (WGS) entry which is preliminary data.</text>
</comment>
<evidence type="ECO:0000259" key="8">
    <source>
        <dbReference type="PROSITE" id="PS50109"/>
    </source>
</evidence>
<dbReference type="PRINTS" id="PR00344">
    <property type="entry name" value="BCTRLSENSOR"/>
</dbReference>
<evidence type="ECO:0000256" key="1">
    <source>
        <dbReference type="ARBA" id="ARBA00000085"/>
    </source>
</evidence>
<reference evidence="9 10" key="1">
    <citation type="submission" date="2018-08" db="EMBL/GenBank/DDBJ databases">
        <title>A genome reference for cultivated species of the human gut microbiota.</title>
        <authorList>
            <person name="Zou Y."/>
            <person name="Xue W."/>
            <person name="Luo G."/>
        </authorList>
    </citation>
    <scope>NUCLEOTIDE SEQUENCE [LARGE SCALE GENOMIC DNA]</scope>
    <source>
        <strain evidence="9 10">AF19-10AC</strain>
    </source>
</reference>
<evidence type="ECO:0000256" key="4">
    <source>
        <dbReference type="ARBA" id="ARBA00022679"/>
    </source>
</evidence>
<dbReference type="InterPro" id="IPR036890">
    <property type="entry name" value="HATPase_C_sf"/>
</dbReference>
<protein>
    <recommendedName>
        <fullName evidence="2">histidine kinase</fullName>
        <ecNumber evidence="2">2.7.13.3</ecNumber>
    </recommendedName>
</protein>
<dbReference type="Proteomes" id="UP000284772">
    <property type="component" value="Unassembled WGS sequence"/>
</dbReference>
<dbReference type="InterPro" id="IPR036097">
    <property type="entry name" value="HisK_dim/P_sf"/>
</dbReference>
<dbReference type="SMART" id="SM00388">
    <property type="entry name" value="HisKA"/>
    <property type="match status" value="1"/>
</dbReference>
<name>A0A3E4KX40_9BACE</name>
<dbReference type="InterPro" id="IPR003594">
    <property type="entry name" value="HATPase_dom"/>
</dbReference>
<dbReference type="InterPro" id="IPR004358">
    <property type="entry name" value="Sig_transdc_His_kin-like_C"/>
</dbReference>
<dbReference type="FunFam" id="3.30.565.10:FF:000006">
    <property type="entry name" value="Sensor histidine kinase WalK"/>
    <property type="match status" value="1"/>
</dbReference>
<evidence type="ECO:0000313" key="9">
    <source>
        <dbReference type="EMBL" id="RGT47129.1"/>
    </source>
</evidence>
<feature type="transmembrane region" description="Helical" evidence="7">
    <location>
        <begin position="281"/>
        <end position="307"/>
    </location>
</feature>
<keyword evidence="7" id="KW-0472">Membrane</keyword>
<keyword evidence="7" id="KW-0812">Transmembrane</keyword>
<dbReference type="AlphaFoldDB" id="A0A3E4KX40"/>
<evidence type="ECO:0000256" key="7">
    <source>
        <dbReference type="SAM" id="Phobius"/>
    </source>
</evidence>
<dbReference type="SUPFAM" id="SSF47384">
    <property type="entry name" value="Homodimeric domain of signal transducing histidine kinase"/>
    <property type="match status" value="1"/>
</dbReference>
<dbReference type="SUPFAM" id="SSF55874">
    <property type="entry name" value="ATPase domain of HSP90 chaperone/DNA topoisomerase II/histidine kinase"/>
    <property type="match status" value="1"/>
</dbReference>
<dbReference type="Pfam" id="PF02518">
    <property type="entry name" value="HATPase_c"/>
    <property type="match status" value="1"/>
</dbReference>
<proteinExistence type="predicted"/>
<keyword evidence="5 9" id="KW-0418">Kinase</keyword>
<dbReference type="SMART" id="SM00387">
    <property type="entry name" value="HATPase_c"/>
    <property type="match status" value="1"/>
</dbReference>
<dbReference type="GO" id="GO:0000155">
    <property type="term" value="F:phosphorelay sensor kinase activity"/>
    <property type="evidence" value="ECO:0007669"/>
    <property type="project" value="InterPro"/>
</dbReference>
<dbReference type="CDD" id="cd00082">
    <property type="entry name" value="HisKA"/>
    <property type="match status" value="1"/>
</dbReference>
<dbReference type="PANTHER" id="PTHR43711">
    <property type="entry name" value="TWO-COMPONENT HISTIDINE KINASE"/>
    <property type="match status" value="1"/>
</dbReference>
<sequence length="751" mass="86048">MKIRIVILLSSITLLLIFSFQGIGMYHAYKSQVSRTKYFFSDCFERAFIEAMDGQVNSLPLADGTYTHLIYAPCRLRSVSEEVNGLLFYGAQQTSAILQKIYHMDELPLAVLDSILSCKLQQKQLEGTLTLRKFNAGTGETLEMTSSHIPVGSNVFVSKQAFLYKEKGIAVQAYFDATFLGGTRELLAFFIVTLLSVAIVMFAFVRQMQYIIRQRQSIKEQRENYCALAEKIELPVTEMLFRIPISDWKRIEERSASLFGETEQILSKAKVEEQSLRKRKFLWNMFSFISLPGSLLLVLLWAGYLYWDNLDRVKYGLSVHFGNAFYKEVKHRADLAVSASGGEIKNPADTVSYSPYYQRQAKAIFDFMEESRIPMYWRSISIQRDYYGYAENQYLTIAYVLQDAINRYSKVAVPFSLHYLDSLCQESFGHLFETGIRVLRYPSKEVMDYTGKPSPSIWDMRTDLIPLDRDSTVVVEGVMYAPCRMILASIWYQLLPLGLLFIFICVCFFFLLRILQTQRRLKQFQKDFTYSMIHDMKSPLQSVMMGAHVLSGGKLTGKPEKVEKYRRVMTDECEHLLMLSNRVVMLTQLDRGELELHKEEVLLKPLLGDIAEKFRLKAVKQVLFEINCKEGCTVYADAFCLREVLSNLVDNAIKYSNEAVMITLSGEKTDDSATVRVRDNGIGIPLREQHKIFDKFERVSSNSRKIAASGFGLGLNYVLQVVNAHGGMVKVESIEGSYSEFIIHFPSFKNV</sequence>
<dbReference type="EMBL" id="QRWT01000031">
    <property type="protein sequence ID" value="RGT47129.1"/>
    <property type="molecule type" value="Genomic_DNA"/>
</dbReference>
<dbReference type="Gene3D" id="1.10.287.130">
    <property type="match status" value="1"/>
</dbReference>
<feature type="transmembrane region" description="Helical" evidence="7">
    <location>
        <begin position="490"/>
        <end position="512"/>
    </location>
</feature>
<dbReference type="Gene3D" id="3.30.565.10">
    <property type="entry name" value="Histidine kinase-like ATPase, C-terminal domain"/>
    <property type="match status" value="1"/>
</dbReference>
<evidence type="ECO:0000256" key="3">
    <source>
        <dbReference type="ARBA" id="ARBA00022553"/>
    </source>
</evidence>
<keyword evidence="6" id="KW-0902">Two-component regulatory system</keyword>
<evidence type="ECO:0000256" key="6">
    <source>
        <dbReference type="ARBA" id="ARBA00023012"/>
    </source>
</evidence>
<comment type="catalytic activity">
    <reaction evidence="1">
        <text>ATP + protein L-histidine = ADP + protein N-phospho-L-histidine.</text>
        <dbReference type="EC" id="2.7.13.3"/>
    </reaction>
</comment>
<evidence type="ECO:0000256" key="5">
    <source>
        <dbReference type="ARBA" id="ARBA00022777"/>
    </source>
</evidence>
<dbReference type="PROSITE" id="PS50109">
    <property type="entry name" value="HIS_KIN"/>
    <property type="match status" value="1"/>
</dbReference>
<keyword evidence="4" id="KW-0808">Transferase</keyword>